<dbReference type="AlphaFoldDB" id="A0A1Q5THU7"/>
<evidence type="ECO:0000313" key="2">
    <source>
        <dbReference type="EMBL" id="OKO99795.1"/>
    </source>
</evidence>
<dbReference type="InterPro" id="IPR012433">
    <property type="entry name" value="Imm11"/>
</dbReference>
<organism evidence="2 3">
    <name type="scientific">Xenorhabdus eapokensis</name>
    <dbReference type="NCBI Taxonomy" id="1873482"/>
    <lineage>
        <taxon>Bacteria</taxon>
        <taxon>Pseudomonadati</taxon>
        <taxon>Pseudomonadota</taxon>
        <taxon>Gammaproteobacteria</taxon>
        <taxon>Enterobacterales</taxon>
        <taxon>Morganellaceae</taxon>
        <taxon>Xenorhabdus</taxon>
    </lineage>
</organism>
<reference evidence="2 3" key="1">
    <citation type="submission" date="2016-09" db="EMBL/GenBank/DDBJ databases">
        <title>Xenorhabdus thuongxuanensis sp. nov. and Xenorhabdus eapokensis sp. nov., isolated from Steinernema species.</title>
        <authorList>
            <person name="Kaempfer P."/>
            <person name="Tobias N.J."/>
            <person name="Phan Ke L."/>
            <person name="Bode H.B."/>
            <person name="Glaeser S.P."/>
        </authorList>
    </citation>
    <scope>NUCLEOTIDE SEQUENCE [LARGE SCALE GENOMIC DNA]</scope>
    <source>
        <strain evidence="2 3">DL20</strain>
    </source>
</reference>
<dbReference type="EMBL" id="MKGQ01000044">
    <property type="protein sequence ID" value="OKO99795.1"/>
    <property type="molecule type" value="Genomic_DNA"/>
</dbReference>
<sequence length="208" mass="24700">MTHTENDFFIVKYSPDGVGIPYFMDKEWNPELPSYDIYKKPPSLEELADKYNIKIKSNQLDGDFFVKDRLVSLNILNLCKELKINCITVPVTIQLYRNKTPKKQYFLFFLSDYISILDPKKSIFSISRDIYTDKLDTPEDKGLDKIYYEKIDKFRIKKDISKHLFFCQELSKPVCSHVFKKKFESLNLKGVEFEIIDDNYKYDAWDGF</sequence>
<protein>
    <recommendedName>
        <fullName evidence="1">Immunity MXAN-0049 protein domain-containing protein</fullName>
    </recommendedName>
</protein>
<gene>
    <name evidence="2" type="ORF">Xedl_03511</name>
</gene>
<dbReference type="Proteomes" id="UP000186268">
    <property type="component" value="Unassembled WGS sequence"/>
</dbReference>
<dbReference type="Pfam" id="PF07791">
    <property type="entry name" value="Imm11"/>
    <property type="match status" value="1"/>
</dbReference>
<proteinExistence type="predicted"/>
<evidence type="ECO:0000259" key="1">
    <source>
        <dbReference type="Pfam" id="PF07791"/>
    </source>
</evidence>
<dbReference type="RefSeq" id="WP_074025068.1">
    <property type="nucleotide sequence ID" value="NZ_CAWNAG010000152.1"/>
</dbReference>
<accession>A0A1Q5THU7</accession>
<comment type="caution">
    <text evidence="2">The sequence shown here is derived from an EMBL/GenBank/DDBJ whole genome shotgun (WGS) entry which is preliminary data.</text>
</comment>
<evidence type="ECO:0000313" key="3">
    <source>
        <dbReference type="Proteomes" id="UP000186268"/>
    </source>
</evidence>
<keyword evidence="3" id="KW-1185">Reference proteome</keyword>
<dbReference type="OrthoDB" id="6872608at2"/>
<name>A0A1Q5THU7_9GAMM</name>
<feature type="domain" description="Immunity MXAN-0049 protein" evidence="1">
    <location>
        <begin position="89"/>
        <end position="196"/>
    </location>
</feature>